<evidence type="ECO:0000313" key="2">
    <source>
        <dbReference type="Proteomes" id="UP001446871"/>
    </source>
</evidence>
<reference evidence="1 2" key="1">
    <citation type="submission" date="2023-01" db="EMBL/GenBank/DDBJ databases">
        <title>Analysis of 21 Apiospora genomes using comparative genomics revels a genus with tremendous synthesis potential of carbohydrate active enzymes and secondary metabolites.</title>
        <authorList>
            <person name="Sorensen T."/>
        </authorList>
    </citation>
    <scope>NUCLEOTIDE SEQUENCE [LARGE SCALE GENOMIC DNA]</scope>
    <source>
        <strain evidence="1 2">CBS 83171</strain>
    </source>
</reference>
<protein>
    <submittedName>
        <fullName evidence="1">Uncharacterized protein</fullName>
    </submittedName>
</protein>
<proteinExistence type="predicted"/>
<organism evidence="1 2">
    <name type="scientific">Apiospora saccharicola</name>
    <dbReference type="NCBI Taxonomy" id="335842"/>
    <lineage>
        <taxon>Eukaryota</taxon>
        <taxon>Fungi</taxon>
        <taxon>Dikarya</taxon>
        <taxon>Ascomycota</taxon>
        <taxon>Pezizomycotina</taxon>
        <taxon>Sordariomycetes</taxon>
        <taxon>Xylariomycetidae</taxon>
        <taxon>Amphisphaeriales</taxon>
        <taxon>Apiosporaceae</taxon>
        <taxon>Apiospora</taxon>
    </lineage>
</organism>
<sequence length="454" mass="52561">MPPRVLRSVDDLHLHKTDWFCYQALRCIQMTNPDVAEEGIREGGRYRVNVSFWLTKVFDSGQLTSAEKPTPPNKPSEKDIEGCVQVDKLYNTVIAEYFDAKLKWVPADLIDFQGGEKPNITIRSVAMMRQDQYQKSLVGTWNAHLLVYLFRKRLYEDKYETSPFHRLLYLKLTILLYFTVITEGKDTAKFLAAIASSHKEIFLKLRELGLTEAIQLGREMFADPLSDYITLLNAFQSFCGKISIEGIDDLRANRQQLVGCWRSMYPKDDLFQSYSIINEDYADRLRQALAHGLSINTAFCRQEDMYVTIHDNYEDLIEPHSALTGAKHDWIVFTRFRLGVKAYFDVVRAIKPELIEDLPYFQPERLPQRFDLPKQLLVSKSLEVARQKKTWSEDLAPAERSTLRNAKTYISHGSQVRIRLDVPIWKKAIENNGLDSICNDESVLARFPQVDTNR</sequence>
<keyword evidence="2" id="KW-1185">Reference proteome</keyword>
<evidence type="ECO:0000313" key="1">
    <source>
        <dbReference type="EMBL" id="KAK8082825.1"/>
    </source>
</evidence>
<dbReference type="EMBL" id="JAQQWM010000001">
    <property type="protein sequence ID" value="KAK8082825.1"/>
    <property type="molecule type" value="Genomic_DNA"/>
</dbReference>
<comment type="caution">
    <text evidence="1">The sequence shown here is derived from an EMBL/GenBank/DDBJ whole genome shotgun (WGS) entry which is preliminary data.</text>
</comment>
<dbReference type="Proteomes" id="UP001446871">
    <property type="component" value="Unassembled WGS sequence"/>
</dbReference>
<gene>
    <name evidence="1" type="ORF">PG996_001606</name>
</gene>
<accession>A0ABR1WH34</accession>
<name>A0ABR1WH34_9PEZI</name>